<gene>
    <name evidence="1" type="ORF">LCGC14_0294790</name>
</gene>
<protein>
    <submittedName>
        <fullName evidence="1">Uncharacterized protein</fullName>
    </submittedName>
</protein>
<accession>A0A0F9WDC9</accession>
<proteinExistence type="predicted"/>
<comment type="caution">
    <text evidence="1">The sequence shown here is derived from an EMBL/GenBank/DDBJ whole genome shotgun (WGS) entry which is preliminary data.</text>
</comment>
<dbReference type="EMBL" id="LAZR01000179">
    <property type="protein sequence ID" value="KKN83826.1"/>
    <property type="molecule type" value="Genomic_DNA"/>
</dbReference>
<organism evidence="1">
    <name type="scientific">marine sediment metagenome</name>
    <dbReference type="NCBI Taxonomy" id="412755"/>
    <lineage>
        <taxon>unclassified sequences</taxon>
        <taxon>metagenomes</taxon>
        <taxon>ecological metagenomes</taxon>
    </lineage>
</organism>
<reference evidence="1" key="1">
    <citation type="journal article" date="2015" name="Nature">
        <title>Complex archaea that bridge the gap between prokaryotes and eukaryotes.</title>
        <authorList>
            <person name="Spang A."/>
            <person name="Saw J.H."/>
            <person name="Jorgensen S.L."/>
            <person name="Zaremba-Niedzwiedzka K."/>
            <person name="Martijn J."/>
            <person name="Lind A.E."/>
            <person name="van Eijk R."/>
            <person name="Schleper C."/>
            <person name="Guy L."/>
            <person name="Ettema T.J."/>
        </authorList>
    </citation>
    <scope>NUCLEOTIDE SEQUENCE</scope>
</reference>
<dbReference type="AlphaFoldDB" id="A0A0F9WDC9"/>
<name>A0A0F9WDC9_9ZZZZ</name>
<evidence type="ECO:0000313" key="1">
    <source>
        <dbReference type="EMBL" id="KKN83826.1"/>
    </source>
</evidence>
<sequence length="72" mass="8145">MQGLEELKAENERAEARELAELRADTVKGLRWAFETGNIGSVETLLSEAGVLSPLFDLIIDRHRVENRSTYE</sequence>